<evidence type="ECO:0000256" key="1">
    <source>
        <dbReference type="SAM" id="Coils"/>
    </source>
</evidence>
<feature type="region of interest" description="Disordered" evidence="2">
    <location>
        <begin position="333"/>
        <end position="369"/>
    </location>
</feature>
<dbReference type="EMBL" id="EQ974017">
    <property type="protein sequence ID" value="EEF35580.1"/>
    <property type="molecule type" value="Genomic_DNA"/>
</dbReference>
<proteinExistence type="predicted"/>
<dbReference type="CDD" id="cd09880">
    <property type="entry name" value="PIN_Smg5-6-like"/>
    <property type="match status" value="1"/>
</dbReference>
<evidence type="ECO:0000313" key="5">
    <source>
        <dbReference type="Proteomes" id="UP000008311"/>
    </source>
</evidence>
<feature type="domain" description="PIN" evidence="3">
    <location>
        <begin position="548"/>
        <end position="715"/>
    </location>
</feature>
<organism evidence="4 5">
    <name type="scientific">Ricinus communis</name>
    <name type="common">Castor bean</name>
    <dbReference type="NCBI Taxonomy" id="3988"/>
    <lineage>
        <taxon>Eukaryota</taxon>
        <taxon>Viridiplantae</taxon>
        <taxon>Streptophyta</taxon>
        <taxon>Embryophyta</taxon>
        <taxon>Tracheophyta</taxon>
        <taxon>Spermatophyta</taxon>
        <taxon>Magnoliopsida</taxon>
        <taxon>eudicotyledons</taxon>
        <taxon>Gunneridae</taxon>
        <taxon>Pentapetalae</taxon>
        <taxon>rosids</taxon>
        <taxon>fabids</taxon>
        <taxon>Malpighiales</taxon>
        <taxon>Euphorbiaceae</taxon>
        <taxon>Acalyphoideae</taxon>
        <taxon>Acalypheae</taxon>
        <taxon>Ricinus</taxon>
    </lineage>
</organism>
<gene>
    <name evidence="4" type="ORF">RCOM_0686930</name>
</gene>
<feature type="coiled-coil region" evidence="1">
    <location>
        <begin position="94"/>
        <end position="121"/>
    </location>
</feature>
<dbReference type="PANTHER" id="PTHR22593:SF8">
    <property type="entry name" value="FHA DOMAIN-CONTAINING PROTEIN PS1"/>
    <property type="match status" value="1"/>
</dbReference>
<evidence type="ECO:0000313" key="4">
    <source>
        <dbReference type="EMBL" id="EEF35580.1"/>
    </source>
</evidence>
<name>B9SLH6_RICCO</name>
<reference evidence="5" key="1">
    <citation type="journal article" date="2010" name="Nat. Biotechnol.">
        <title>Draft genome sequence of the oilseed species Ricinus communis.</title>
        <authorList>
            <person name="Chan A.P."/>
            <person name="Crabtree J."/>
            <person name="Zhao Q."/>
            <person name="Lorenzi H."/>
            <person name="Orvis J."/>
            <person name="Puiu D."/>
            <person name="Melake-Berhan A."/>
            <person name="Jones K.M."/>
            <person name="Redman J."/>
            <person name="Chen G."/>
            <person name="Cahoon E.B."/>
            <person name="Gedil M."/>
            <person name="Stanke M."/>
            <person name="Haas B.J."/>
            <person name="Wortman J.R."/>
            <person name="Fraser-Liggett C.M."/>
            <person name="Ravel J."/>
            <person name="Rabinowicz P.D."/>
        </authorList>
    </citation>
    <scope>NUCLEOTIDE SEQUENCE [LARGE SCALE GENOMIC DNA]</scope>
    <source>
        <strain evidence="5">cv. Hale</strain>
    </source>
</reference>
<dbReference type="eggNOG" id="KOG1881">
    <property type="taxonomic scope" value="Eukaryota"/>
</dbReference>
<dbReference type="Proteomes" id="UP000008311">
    <property type="component" value="Unassembled WGS sequence"/>
</dbReference>
<dbReference type="Gene3D" id="3.40.50.1010">
    <property type="entry name" value="5'-nuclease"/>
    <property type="match status" value="1"/>
</dbReference>
<evidence type="ECO:0000259" key="3">
    <source>
        <dbReference type="Pfam" id="PF13638"/>
    </source>
</evidence>
<dbReference type="PANTHER" id="PTHR22593">
    <property type="entry name" value="TRANSMEMBRANE PROTEIN 18"/>
    <property type="match status" value="1"/>
</dbReference>
<dbReference type="InParanoid" id="B9SLH6"/>
<feature type="coiled-coil region" evidence="1">
    <location>
        <begin position="2"/>
        <end position="29"/>
    </location>
</feature>
<dbReference type="Pfam" id="PF13638">
    <property type="entry name" value="PIN_4"/>
    <property type="match status" value="1"/>
</dbReference>
<dbReference type="STRING" id="3988.B9SLH6"/>
<dbReference type="GO" id="GO:0031965">
    <property type="term" value="C:nuclear membrane"/>
    <property type="evidence" value="ECO:0000318"/>
    <property type="project" value="GO_Central"/>
</dbReference>
<dbReference type="AlphaFoldDB" id="B9SLH6"/>
<protein>
    <recommendedName>
        <fullName evidence="3">PIN domain-containing protein</fullName>
    </recommendedName>
</protein>
<dbReference type="InterPro" id="IPR002716">
    <property type="entry name" value="PIN_dom"/>
</dbReference>
<keyword evidence="5" id="KW-1185">Reference proteome</keyword>
<keyword evidence="1" id="KW-0175">Coiled coil</keyword>
<sequence>MLRRDHRQMDALEAVLEEEKADVSMARIELESHVVCNPSSDYYSCIEAVLEVEKTDISKENLESNFEVTSSSFSEVDADSAYEILEVAEKQSMLRKDHRQMDALEAVLEEEKADVSMARIELESHVACNPSSDYHSAIEAMLEVKKTDISKENLESNVEVTSSSFSEVDADSAYEILEVAEKQSMLKKDHRQMDALECVNSMLPEVNPSETNNAQVNNENQIFEPLDALRPLYEEGDPENAPENQNLNILIRPQTLCADDTAITETLENKENQNYSMKEYGQSEFTGACSLITESVNSSLPLGEVLSEIADGKESQTPQSTFFAIENLENIGSPPIRSEKKSSSCNIWSRRGKPDTPLQLQTSKSGKKNRRVNIDADIEWENQEDVESKSITRALFSGLQPMDEEIFTPDKENHTPNSFLRKFRKKGQLEDIQSPKFRYSKITFSSSIGPDEDIIASSDKENQTPKILQQRKSARPSRRQMKVEENIVLKERRLERVPLQLLLANSPGKSLSDASVPDAAARSSNSINCTRENSINSVGDGRRRWTMIADTTSLLDKASRKSLQLLEGLKGTHLVIPRMVIRELDSLKRRGSLFRRTTEADLVLQWIEECMVKTKWWIHVQSSVEDGRATAPTPPVSPVSRFSEGSGGFLCGTRSSASFSAYGSLLDIISPTAEDHILDYALSYRKAHSDGQLVLLSNDVTLKIKAMAEGLICETPQEFRDSLVNPFSERFLWADSSPRGQTWSVRDDVVMKEKYYRSPSKKSSKGEGAKGLKLILLHNSHYGQFVKTM</sequence>
<accession>B9SLH6</accession>
<evidence type="ECO:0000256" key="2">
    <source>
        <dbReference type="SAM" id="MobiDB-lite"/>
    </source>
</evidence>
<feature type="region of interest" description="Disordered" evidence="2">
    <location>
        <begin position="455"/>
        <end position="479"/>
    </location>
</feature>